<dbReference type="NCBIfam" id="TIGR04183">
    <property type="entry name" value="Por_Secre_tail"/>
    <property type="match status" value="1"/>
</dbReference>
<proteinExistence type="predicted"/>
<feature type="chain" id="PRO_5011602970" evidence="1">
    <location>
        <begin position="25"/>
        <end position="1063"/>
    </location>
</feature>
<accession>A0A1G7AAG7</accession>
<name>A0A1G7AAG7_9BACT</name>
<dbReference type="AlphaFoldDB" id="A0A1G7AAG7"/>
<dbReference type="RefSeq" id="WP_090147698.1">
    <property type="nucleotide sequence ID" value="NZ_FNAN01000003.1"/>
</dbReference>
<evidence type="ECO:0000313" key="3">
    <source>
        <dbReference type="Proteomes" id="UP000198748"/>
    </source>
</evidence>
<organism evidence="2 3">
    <name type="scientific">Dyadobacter soli</name>
    <dbReference type="NCBI Taxonomy" id="659014"/>
    <lineage>
        <taxon>Bacteria</taxon>
        <taxon>Pseudomonadati</taxon>
        <taxon>Bacteroidota</taxon>
        <taxon>Cytophagia</taxon>
        <taxon>Cytophagales</taxon>
        <taxon>Spirosomataceae</taxon>
        <taxon>Dyadobacter</taxon>
    </lineage>
</organism>
<dbReference type="InterPro" id="IPR026444">
    <property type="entry name" value="Secre_tail"/>
</dbReference>
<evidence type="ECO:0000256" key="1">
    <source>
        <dbReference type="SAM" id="SignalP"/>
    </source>
</evidence>
<evidence type="ECO:0000313" key="2">
    <source>
        <dbReference type="EMBL" id="SDE11928.1"/>
    </source>
</evidence>
<feature type="signal peptide" evidence="1">
    <location>
        <begin position="1"/>
        <end position="24"/>
    </location>
</feature>
<keyword evidence="1" id="KW-0732">Signal</keyword>
<dbReference type="Gene3D" id="2.60.40.10">
    <property type="entry name" value="Immunoglobulins"/>
    <property type="match status" value="1"/>
</dbReference>
<dbReference type="InterPro" id="IPR013783">
    <property type="entry name" value="Ig-like_fold"/>
</dbReference>
<dbReference type="EMBL" id="FNAN01000003">
    <property type="protein sequence ID" value="SDE11928.1"/>
    <property type="molecule type" value="Genomic_DNA"/>
</dbReference>
<dbReference type="OrthoDB" id="903882at2"/>
<dbReference type="Proteomes" id="UP000198748">
    <property type="component" value="Unassembled WGS sequence"/>
</dbReference>
<sequence>MFTKNYLPKVLTILMVMTCFVLKAQPKDIPGPAGSIGFGANITVLTNGNYVVTSPSYSEGQTYELGAVYLMNGKTHEQISMLKGVRAQDRIGDEIYALPNGNFVVVSHAMKNASGRVIGAVTWGSGTTGVSGQVTVANSIIGTNENQLAQLKCITVLPSGNFVIAWPGWHNGAVQFAGAATWVNGDMGISGTVSDQNSLVGTTINASISKLGITVLTNGNYVVGSPGWATWADQNSGVTGAATTSNSLSSGGIVTALRNGNYVVASPNWDNGGVTRVGAVTWANGATGLTGNVSAANSIIGSKANDQVGLGSAVALSNGNYVFASPNWDDDVIVNAGAVTWVGGAAASTGVVSRANSLYGTHVDDQVGYFPPIGLTNGNYVTAAPFWDHNAVQNVGAVTWGKGATGTFGPVSESNSLYGTVMDDRIGNSLVPLGNGHYVVGSPGCSVNGVSHSGAVTWGNGTSGITGPISASNSLYGGSPGDQIGYDSGYGEIVPLTNGNYVVSSLSWHGSSGSVGALTWGNGTAGTSGVISSSNSLINLTNYYIETVHSKVTPLTNGNFVFATQWWTDNDPVNPHFGAIVWGNGNGGLTGTLNASNALLIPNNNQPVYLPGITITALPDGNYVASNVLYYPPAASFLGGAATWLNGFVETIGEINECNSIISESVSFFYPNTTAYNPVFDYHIYGRPNENLLTIFSPSSKPLGGNGASGQTEIAGDSQTPLFTTDDCQVIASLRPAGGSPVNGEVNAKVWVESTVPSYKSIPFAARHYEITPTSNADAATGEVTLFFSQSDFNNFNAAPGSNPKMPTGPADAGGISALRISKYPGTSGDGTGLPGSYSKGVTMIDPDDNDIIWNADFQRWEVTFSTTGFSGFVLHTYDGALPVRLVTFTGQRVEKDVELQWSIADASNFSHFEVERSTDARQFDMIGKITFDNVKSQYSFTDTNAFSKSESWYYRLKMLDIDGSYAYSKTLSMNGENGFSSRRYAYPVPMENRLDIMMGGHSDQTVTAIISNSSGQVLERRAARISAGRVSLDLSNLRMPAGIYLISIQAAGKTEQFRIVRK</sequence>
<dbReference type="STRING" id="659014.SAMN04487996_103391"/>
<protein>
    <submittedName>
        <fullName evidence="2">Por secretion system C-terminal sorting domain-containing protein</fullName>
    </submittedName>
</protein>
<reference evidence="3" key="1">
    <citation type="submission" date="2016-10" db="EMBL/GenBank/DDBJ databases">
        <authorList>
            <person name="Varghese N."/>
            <person name="Submissions S."/>
        </authorList>
    </citation>
    <scope>NUCLEOTIDE SEQUENCE [LARGE SCALE GENOMIC DNA]</scope>
    <source>
        <strain evidence="3">DSM 25329</strain>
    </source>
</reference>
<dbReference type="Pfam" id="PF18888">
    <property type="entry name" value="DUF5650"/>
    <property type="match status" value="11"/>
</dbReference>
<dbReference type="InterPro" id="IPR043710">
    <property type="entry name" value="DUF5650"/>
</dbReference>
<gene>
    <name evidence="2" type="ORF">SAMN04487996_103391</name>
</gene>
<keyword evidence="3" id="KW-1185">Reference proteome</keyword>